<comment type="similarity">
    <text evidence="1">Belongs to the UPF0162 family.</text>
</comment>
<proteinExistence type="inferred from homology"/>
<gene>
    <name evidence="3" type="ORF">ENR64_01890</name>
</gene>
<dbReference type="Pfam" id="PF13371">
    <property type="entry name" value="TPR_9"/>
    <property type="match status" value="1"/>
</dbReference>
<accession>A0A7C3PDM7</accession>
<dbReference type="InterPro" id="IPR011990">
    <property type="entry name" value="TPR-like_helical_dom_sf"/>
</dbReference>
<reference evidence="3" key="1">
    <citation type="journal article" date="2020" name="mSystems">
        <title>Genome- and Community-Level Interaction Insights into Carbon Utilization and Element Cycling Functions of Hydrothermarchaeota in Hydrothermal Sediment.</title>
        <authorList>
            <person name="Zhou Z."/>
            <person name="Liu Y."/>
            <person name="Xu W."/>
            <person name="Pan J."/>
            <person name="Luo Z.H."/>
            <person name="Li M."/>
        </authorList>
    </citation>
    <scope>NUCLEOTIDE SEQUENCE [LARGE SCALE GENOMIC DNA]</scope>
    <source>
        <strain evidence="3">SpSt-418</strain>
    </source>
</reference>
<sequence length="273" mass="31805">MDALIARKYFFQEIQPADEQIVLERAALYLAWEDYPALDVDAYLNALDTMAEEIEERLPSDRYPLRVLQTINRYLYEDLGFRGNTTEYYDPRNSFLNEVIERRMGIPITLSLVYLAIARRLDFPMEGVGMPGHFLIRPTLPEMEIFVDAFNKGEILFPQDCQAMLSELYAQPVELRPEYLPSVTNRQYLTRMLTNLKAIYINQRDLQRAVAAVERILLLMPEALLELRDRGILYYRLNRLSEAQQDLQAYLEQTPAAEDAIAIQELLNQIEQA</sequence>
<dbReference type="Gene3D" id="1.25.40.10">
    <property type="entry name" value="Tetratricopeptide repeat domain"/>
    <property type="match status" value="1"/>
</dbReference>
<dbReference type="EMBL" id="DSRU01000026">
    <property type="protein sequence ID" value="HFM96518.1"/>
    <property type="molecule type" value="Genomic_DNA"/>
</dbReference>
<dbReference type="AlphaFoldDB" id="A0A7C3PDM7"/>
<evidence type="ECO:0000256" key="1">
    <source>
        <dbReference type="ARBA" id="ARBA00007100"/>
    </source>
</evidence>
<comment type="caution">
    <text evidence="3">The sequence shown here is derived from an EMBL/GenBank/DDBJ whole genome shotgun (WGS) entry which is preliminary data.</text>
</comment>
<organism evidence="3">
    <name type="scientific">Oscillatoriales cyanobacterium SpSt-418</name>
    <dbReference type="NCBI Taxonomy" id="2282169"/>
    <lineage>
        <taxon>Bacteria</taxon>
        <taxon>Bacillati</taxon>
        <taxon>Cyanobacteriota</taxon>
        <taxon>Cyanophyceae</taxon>
        <taxon>Oscillatoriophycideae</taxon>
        <taxon>Oscillatoriales</taxon>
    </lineage>
</organism>
<dbReference type="InterPro" id="IPR032698">
    <property type="entry name" value="SirB1_N"/>
</dbReference>
<feature type="domain" description="Protein SirB1 N-terminal" evidence="2">
    <location>
        <begin position="42"/>
        <end position="193"/>
    </location>
</feature>
<dbReference type="PANTHER" id="PTHR31350">
    <property type="entry name" value="SI:DKEY-261L7.2"/>
    <property type="match status" value="1"/>
</dbReference>
<evidence type="ECO:0000313" key="3">
    <source>
        <dbReference type="EMBL" id="HFM96518.1"/>
    </source>
</evidence>
<dbReference type="PANTHER" id="PTHR31350:SF21">
    <property type="entry name" value="F-BOX ONLY PROTEIN 21"/>
    <property type="match status" value="1"/>
</dbReference>
<evidence type="ECO:0000259" key="2">
    <source>
        <dbReference type="Pfam" id="PF13369"/>
    </source>
</evidence>
<dbReference type="Pfam" id="PF13369">
    <property type="entry name" value="Transglut_core2"/>
    <property type="match status" value="1"/>
</dbReference>
<name>A0A7C3PDM7_9CYAN</name>
<dbReference type="SUPFAM" id="SSF48452">
    <property type="entry name" value="TPR-like"/>
    <property type="match status" value="1"/>
</dbReference>
<protein>
    <submittedName>
        <fullName evidence="3">Tetratricopeptide repeat protein</fullName>
    </submittedName>
</protein>